<sequence>MLKSPPLLVLFPLILSFVLFSGKAISSDDKPLPIDLINGKVSFIQTQNQKMCIVKSKKSNEMIIDEKYSLSLTDRCIAECSYLLDMPGDYGSTNFQSCLAQCKGGVAMCDF</sequence>
<proteinExistence type="predicted"/>
<keyword evidence="2" id="KW-1185">Reference proteome</keyword>
<dbReference type="Proteomes" id="UP000502681">
    <property type="component" value="Chromosome"/>
</dbReference>
<reference evidence="1 2" key="1">
    <citation type="submission" date="2019-04" db="EMBL/GenBank/DDBJ databases">
        <title>Whole Genome Sequencing of Pectobacterium punjabense SS95.</title>
        <authorList>
            <person name="Sarfraz S."/>
            <person name="Oulghazi S."/>
            <person name="Roques C."/>
            <person name="Vandecasteele C."/>
            <person name="Faure D."/>
        </authorList>
    </citation>
    <scope>NUCLEOTIDE SEQUENCE [LARGE SCALE GENOMIC DNA]</scope>
    <source>
        <strain evidence="1 2">SS95</strain>
    </source>
</reference>
<accession>A0ABX6L6H8</accession>
<name>A0ABX6L6H8_9GAMM</name>
<evidence type="ECO:0000313" key="2">
    <source>
        <dbReference type="Proteomes" id="UP000502681"/>
    </source>
</evidence>
<dbReference type="EMBL" id="CP038498">
    <property type="protein sequence ID" value="QJA21950.1"/>
    <property type="molecule type" value="Genomic_DNA"/>
</dbReference>
<organism evidence="1 2">
    <name type="scientific">Pectobacterium punjabense</name>
    <dbReference type="NCBI Taxonomy" id="2108399"/>
    <lineage>
        <taxon>Bacteria</taxon>
        <taxon>Pseudomonadati</taxon>
        <taxon>Pseudomonadota</taxon>
        <taxon>Gammaproteobacteria</taxon>
        <taxon>Enterobacterales</taxon>
        <taxon>Pectobacteriaceae</taxon>
        <taxon>Pectobacterium</taxon>
    </lineage>
</organism>
<gene>
    <name evidence="1" type="ORF">E2566_19580</name>
</gene>
<dbReference type="GeneID" id="90765161"/>
<protein>
    <submittedName>
        <fullName evidence="1">Uncharacterized protein</fullName>
    </submittedName>
</protein>
<evidence type="ECO:0000313" key="1">
    <source>
        <dbReference type="EMBL" id="QJA21950.1"/>
    </source>
</evidence>
<dbReference type="RefSeq" id="WP_107168866.1">
    <property type="nucleotide sequence ID" value="NZ_CP038498.1"/>
</dbReference>